<organism evidence="2 3">
    <name type="scientific">Segniliparus rotundus (strain ATCC BAA-972 / CDC 1076 / CIP 108378 / DSM 44985 / JCM 13578)</name>
    <dbReference type="NCBI Taxonomy" id="640132"/>
    <lineage>
        <taxon>Bacteria</taxon>
        <taxon>Bacillati</taxon>
        <taxon>Actinomycetota</taxon>
        <taxon>Actinomycetes</taxon>
        <taxon>Mycobacteriales</taxon>
        <taxon>Segniliparaceae</taxon>
        <taxon>Segniliparus</taxon>
    </lineage>
</organism>
<dbReference type="Proteomes" id="UP000002247">
    <property type="component" value="Chromosome"/>
</dbReference>
<accession>D6ZFD5</accession>
<dbReference type="EMBL" id="CP001958">
    <property type="protein sequence ID" value="ADG97659.1"/>
    <property type="molecule type" value="Genomic_DNA"/>
</dbReference>
<keyword evidence="3" id="KW-1185">Reference proteome</keyword>
<evidence type="ECO:0000313" key="2">
    <source>
        <dbReference type="EMBL" id="ADG97659.1"/>
    </source>
</evidence>
<dbReference type="CDD" id="cd00093">
    <property type="entry name" value="HTH_XRE"/>
    <property type="match status" value="1"/>
</dbReference>
<proteinExistence type="predicted"/>
<sequence length="84" mass="9141">MPIENHTLSDAVAAEVRALLARRDMTRAQLAEKIGVEYPVLCRAVKGQRPWRLDELQKVADALAVPVAQLLPAWARELGLGAAA</sequence>
<dbReference type="Pfam" id="PF13443">
    <property type="entry name" value="HTH_26"/>
    <property type="match status" value="1"/>
</dbReference>
<name>D6ZFD5_SEGRD</name>
<dbReference type="SMART" id="SM00530">
    <property type="entry name" value="HTH_XRE"/>
    <property type="match status" value="1"/>
</dbReference>
<dbReference type="GO" id="GO:0003677">
    <property type="term" value="F:DNA binding"/>
    <property type="evidence" value="ECO:0007669"/>
    <property type="project" value="InterPro"/>
</dbReference>
<dbReference type="SUPFAM" id="SSF47413">
    <property type="entry name" value="lambda repressor-like DNA-binding domains"/>
    <property type="match status" value="1"/>
</dbReference>
<gene>
    <name evidence="2" type="ordered locus">Srot_1188</name>
</gene>
<dbReference type="InterPro" id="IPR010982">
    <property type="entry name" value="Lambda_DNA-bd_dom_sf"/>
</dbReference>
<dbReference type="KEGG" id="srt:Srot_1188"/>
<dbReference type="InterPro" id="IPR001387">
    <property type="entry name" value="Cro/C1-type_HTH"/>
</dbReference>
<dbReference type="STRING" id="640132.Srot_1188"/>
<feature type="domain" description="HTH cro/C1-type" evidence="1">
    <location>
        <begin position="16"/>
        <end position="70"/>
    </location>
</feature>
<evidence type="ECO:0000259" key="1">
    <source>
        <dbReference type="PROSITE" id="PS50943"/>
    </source>
</evidence>
<dbReference type="Gene3D" id="1.10.260.40">
    <property type="entry name" value="lambda repressor-like DNA-binding domains"/>
    <property type="match status" value="1"/>
</dbReference>
<evidence type="ECO:0000313" key="3">
    <source>
        <dbReference type="Proteomes" id="UP000002247"/>
    </source>
</evidence>
<reference evidence="2 3" key="1">
    <citation type="journal article" date="2010" name="Stand. Genomic Sci.">
        <title>Complete genome sequence of Segniliparus rotundus type strain (CDC 1076).</title>
        <authorList>
            <person name="Sikorski J."/>
            <person name="Lapidus A."/>
            <person name="Copeland A."/>
            <person name="Misra M."/>
            <person name="Glavina Del Rio T."/>
            <person name="Nolan M."/>
            <person name="Lucas S."/>
            <person name="Chen F."/>
            <person name="Tice H."/>
            <person name="Cheng J.F."/>
            <person name="Jando M."/>
            <person name="Schneider S."/>
            <person name="Bruce D."/>
            <person name="Goodwin L."/>
            <person name="Pitluck S."/>
            <person name="Liolios K."/>
            <person name="Mikhailova N."/>
            <person name="Pati A."/>
            <person name="Ivanova N."/>
            <person name="Mavromatis K."/>
            <person name="Chen A."/>
            <person name="Palaniappan K."/>
            <person name="Chertkov O."/>
            <person name="Land M."/>
            <person name="Hauser L."/>
            <person name="Chang Y.J."/>
            <person name="Jeffries C.D."/>
            <person name="Brettin T."/>
            <person name="Detter J.C."/>
            <person name="Han C."/>
            <person name="Rohde M."/>
            <person name="Goker M."/>
            <person name="Bristow J."/>
            <person name="Eisen J.A."/>
            <person name="Markowitz V."/>
            <person name="Hugenholtz P."/>
            <person name="Kyrpides N.C."/>
            <person name="Klenk H.P."/>
        </authorList>
    </citation>
    <scope>NUCLEOTIDE SEQUENCE [LARGE SCALE GENOMIC DNA]</scope>
    <source>
        <strain evidence="3">ATCC BAA-972 / CDC 1076 / CIP 108378 / DSM 44985 / JCM 13578</strain>
    </source>
</reference>
<protein>
    <submittedName>
        <fullName evidence="2">Helix-turn-helix domain protein</fullName>
    </submittedName>
</protein>
<dbReference type="HOGENOM" id="CLU_2406724_0_0_11"/>
<dbReference type="PROSITE" id="PS50943">
    <property type="entry name" value="HTH_CROC1"/>
    <property type="match status" value="1"/>
</dbReference>
<dbReference type="AlphaFoldDB" id="D6ZFD5"/>
<dbReference type="RefSeq" id="WP_013138115.1">
    <property type="nucleotide sequence ID" value="NC_014168.1"/>
</dbReference>